<name>A0ABS2XGF5_POLSP</name>
<feature type="non-terminal residue" evidence="1">
    <location>
        <position position="1"/>
    </location>
</feature>
<evidence type="ECO:0000313" key="2">
    <source>
        <dbReference type="Proteomes" id="UP001166093"/>
    </source>
</evidence>
<keyword evidence="2" id="KW-1185">Reference proteome</keyword>
<dbReference type="PANTHER" id="PTHR45913">
    <property type="entry name" value="EPM2A-INTERACTING PROTEIN 1"/>
    <property type="match status" value="1"/>
</dbReference>
<reference evidence="1" key="1">
    <citation type="journal article" date="2021" name="Cell">
        <title>Tracing the genetic footprints of vertebrate landing in non-teleost ray-finned fishes.</title>
        <authorList>
            <person name="Bi X."/>
            <person name="Wang K."/>
            <person name="Yang L."/>
            <person name="Pan H."/>
            <person name="Jiang H."/>
            <person name="Wei Q."/>
            <person name="Fang M."/>
            <person name="Yu H."/>
            <person name="Zhu C."/>
            <person name="Cai Y."/>
            <person name="He Y."/>
            <person name="Gan X."/>
            <person name="Zeng H."/>
            <person name="Yu D."/>
            <person name="Zhu Y."/>
            <person name="Jiang H."/>
            <person name="Qiu Q."/>
            <person name="Yang H."/>
            <person name="Zhang Y.E."/>
            <person name="Wang W."/>
            <person name="Zhu M."/>
            <person name="He S."/>
            <person name="Zhang G."/>
        </authorList>
    </citation>
    <scope>NUCLEOTIDE SEQUENCE</scope>
    <source>
        <strain evidence="1">Pddl_001</strain>
    </source>
</reference>
<protein>
    <submittedName>
        <fullName evidence="1">SCND3 protein</fullName>
    </submittedName>
</protein>
<comment type="caution">
    <text evidence="1">The sequence shown here is derived from an EMBL/GenBank/DDBJ whole genome shotgun (WGS) entry which is preliminary data.</text>
</comment>
<accession>A0ABS2XGF5</accession>
<feature type="non-terminal residue" evidence="1">
    <location>
        <position position="148"/>
    </location>
</feature>
<evidence type="ECO:0000313" key="1">
    <source>
        <dbReference type="EMBL" id="MBN3273176.1"/>
    </source>
</evidence>
<dbReference type="Proteomes" id="UP001166093">
    <property type="component" value="Unassembled WGS sequence"/>
</dbReference>
<sequence>MVSRRITAIAEDISTDGAAAMTGRLSGLTTTIKAVTPEYESTTCFIHCEILANRKLSSELHNILNNLVSVVNQIKANALNSLTVIQYQTHILKTVPLNNLSTFKLSGPWHRQPQPKISQEILNCQNTGHTIKATPPVIEWYKRGEIRL</sequence>
<gene>
    <name evidence="1" type="primary">Zbed9_11</name>
    <name evidence="1" type="ORF">GTO93_0017521</name>
</gene>
<dbReference type="PANTHER" id="PTHR45913:SF19">
    <property type="entry name" value="LOW QUALITY PROTEIN: ZINC FINGER BED DOMAIN-CONTAINING PROTEIN 5-LIKE"/>
    <property type="match status" value="1"/>
</dbReference>
<dbReference type="EMBL" id="JAAWVQ010028444">
    <property type="protein sequence ID" value="MBN3273176.1"/>
    <property type="molecule type" value="Genomic_DNA"/>
</dbReference>
<organism evidence="1 2">
    <name type="scientific">Polyodon spathula</name>
    <name type="common">North American paddlefish</name>
    <name type="synonym">Squalus spathula</name>
    <dbReference type="NCBI Taxonomy" id="7913"/>
    <lineage>
        <taxon>Eukaryota</taxon>
        <taxon>Metazoa</taxon>
        <taxon>Chordata</taxon>
        <taxon>Craniata</taxon>
        <taxon>Vertebrata</taxon>
        <taxon>Euteleostomi</taxon>
        <taxon>Actinopterygii</taxon>
        <taxon>Chondrostei</taxon>
        <taxon>Acipenseriformes</taxon>
        <taxon>Polyodontidae</taxon>
        <taxon>Polyodon</taxon>
    </lineage>
</organism>
<proteinExistence type="predicted"/>